<dbReference type="EMBL" id="JAFBDR010000033">
    <property type="protein sequence ID" value="MBM7573437.1"/>
    <property type="molecule type" value="Genomic_DNA"/>
</dbReference>
<dbReference type="CDD" id="cd00075">
    <property type="entry name" value="HATPase"/>
    <property type="match status" value="1"/>
</dbReference>
<evidence type="ECO:0000256" key="6">
    <source>
        <dbReference type="ARBA" id="ARBA00022777"/>
    </source>
</evidence>
<dbReference type="SMART" id="SM00387">
    <property type="entry name" value="HATPase_c"/>
    <property type="match status" value="1"/>
</dbReference>
<evidence type="ECO:0000256" key="3">
    <source>
        <dbReference type="ARBA" id="ARBA00022553"/>
    </source>
</evidence>
<evidence type="ECO:0000259" key="11">
    <source>
        <dbReference type="PROSITE" id="PS50109"/>
    </source>
</evidence>
<dbReference type="EC" id="2.7.13.3" evidence="2"/>
<dbReference type="CDD" id="cd00082">
    <property type="entry name" value="HisKA"/>
    <property type="match status" value="1"/>
</dbReference>
<gene>
    <name evidence="12" type="ORF">JOC48_004001</name>
</gene>
<dbReference type="InterPro" id="IPR036890">
    <property type="entry name" value="HATPase_C_sf"/>
</dbReference>
<reference evidence="12 13" key="1">
    <citation type="submission" date="2021-01" db="EMBL/GenBank/DDBJ databases">
        <title>Genomic Encyclopedia of Type Strains, Phase IV (KMG-IV): sequencing the most valuable type-strain genomes for metagenomic binning, comparative biology and taxonomic classification.</title>
        <authorList>
            <person name="Goeker M."/>
        </authorList>
    </citation>
    <scope>NUCLEOTIDE SEQUENCE [LARGE SCALE GENOMIC DNA]</scope>
    <source>
        <strain evidence="12 13">DSM 23711</strain>
    </source>
</reference>
<organism evidence="12 13">
    <name type="scientific">Aquibacillus albus</name>
    <dbReference type="NCBI Taxonomy" id="1168171"/>
    <lineage>
        <taxon>Bacteria</taxon>
        <taxon>Bacillati</taxon>
        <taxon>Bacillota</taxon>
        <taxon>Bacilli</taxon>
        <taxon>Bacillales</taxon>
        <taxon>Bacillaceae</taxon>
        <taxon>Aquibacillus</taxon>
    </lineage>
</organism>
<feature type="domain" description="Histidine kinase" evidence="11">
    <location>
        <begin position="488"/>
        <end position="712"/>
    </location>
</feature>
<evidence type="ECO:0000256" key="1">
    <source>
        <dbReference type="ARBA" id="ARBA00000085"/>
    </source>
</evidence>
<dbReference type="PROSITE" id="PS50109">
    <property type="entry name" value="HIS_KIN"/>
    <property type="match status" value="1"/>
</dbReference>
<dbReference type="GO" id="GO:0016301">
    <property type="term" value="F:kinase activity"/>
    <property type="evidence" value="ECO:0007669"/>
    <property type="project" value="UniProtKB-KW"/>
</dbReference>
<dbReference type="InterPro" id="IPR003661">
    <property type="entry name" value="HisK_dim/P_dom"/>
</dbReference>
<dbReference type="Pfam" id="PF07695">
    <property type="entry name" value="7TMR-DISM_7TM"/>
    <property type="match status" value="1"/>
</dbReference>
<dbReference type="PRINTS" id="PR00344">
    <property type="entry name" value="BCTRLSENSOR"/>
</dbReference>
<dbReference type="InterPro" id="IPR005467">
    <property type="entry name" value="His_kinase_dom"/>
</dbReference>
<keyword evidence="10" id="KW-1133">Transmembrane helix</keyword>
<keyword evidence="4" id="KW-0808">Transferase</keyword>
<evidence type="ECO:0000256" key="2">
    <source>
        <dbReference type="ARBA" id="ARBA00012438"/>
    </source>
</evidence>
<evidence type="ECO:0000256" key="7">
    <source>
        <dbReference type="ARBA" id="ARBA00022840"/>
    </source>
</evidence>
<comment type="caution">
    <text evidence="12">The sequence shown here is derived from an EMBL/GenBank/DDBJ whole genome shotgun (WGS) entry which is preliminary data.</text>
</comment>
<feature type="transmembrane region" description="Helical" evidence="10">
    <location>
        <begin position="249"/>
        <end position="267"/>
    </location>
</feature>
<keyword evidence="3" id="KW-0597">Phosphoprotein</keyword>
<evidence type="ECO:0000256" key="5">
    <source>
        <dbReference type="ARBA" id="ARBA00022741"/>
    </source>
</evidence>
<keyword evidence="6 12" id="KW-0418">Kinase</keyword>
<keyword evidence="10" id="KW-0812">Transmembrane</keyword>
<dbReference type="SUPFAM" id="SSF55874">
    <property type="entry name" value="ATPase domain of HSP90 chaperone/DNA topoisomerase II/histidine kinase"/>
    <property type="match status" value="1"/>
</dbReference>
<evidence type="ECO:0000256" key="4">
    <source>
        <dbReference type="ARBA" id="ARBA00022679"/>
    </source>
</evidence>
<dbReference type="InterPro" id="IPR011623">
    <property type="entry name" value="7TMR_DISM_rcpt_extracell_dom1"/>
</dbReference>
<dbReference type="Gene3D" id="1.10.287.130">
    <property type="match status" value="1"/>
</dbReference>
<feature type="transmembrane region" description="Helical" evidence="10">
    <location>
        <begin position="376"/>
        <end position="395"/>
    </location>
</feature>
<dbReference type="Gene3D" id="2.60.120.260">
    <property type="entry name" value="Galactose-binding domain-like"/>
    <property type="match status" value="1"/>
</dbReference>
<dbReference type="PROSITE" id="PS51257">
    <property type="entry name" value="PROKAR_LIPOPROTEIN"/>
    <property type="match status" value="1"/>
</dbReference>
<dbReference type="SMART" id="SM00388">
    <property type="entry name" value="HisKA"/>
    <property type="match status" value="1"/>
</dbReference>
<proteinExistence type="predicted"/>
<dbReference type="InterPro" id="IPR050736">
    <property type="entry name" value="Sensor_HK_Regulatory"/>
</dbReference>
<keyword evidence="10" id="KW-0472">Membrane</keyword>
<dbReference type="PANTHER" id="PTHR43711">
    <property type="entry name" value="TWO-COMPONENT HISTIDINE KINASE"/>
    <property type="match status" value="1"/>
</dbReference>
<dbReference type="PANTHER" id="PTHR43711:SF1">
    <property type="entry name" value="HISTIDINE KINASE 1"/>
    <property type="match status" value="1"/>
</dbReference>
<dbReference type="InterPro" id="IPR008979">
    <property type="entry name" value="Galactose-bd-like_sf"/>
</dbReference>
<dbReference type="InterPro" id="IPR004358">
    <property type="entry name" value="Sig_transdc_His_kin-like_C"/>
</dbReference>
<accession>A0ABS2N5P1</accession>
<protein>
    <recommendedName>
        <fullName evidence="2">histidine kinase</fullName>
        <ecNumber evidence="2">2.7.13.3</ecNumber>
    </recommendedName>
</protein>
<dbReference type="RefSeq" id="WP_204502083.1">
    <property type="nucleotide sequence ID" value="NZ_JAFBDR010000033.1"/>
</dbReference>
<feature type="coiled-coil region" evidence="9">
    <location>
        <begin position="422"/>
        <end position="488"/>
    </location>
</feature>
<comment type="catalytic activity">
    <reaction evidence="1">
        <text>ATP + protein L-histidine = ADP + protein N-phospho-L-histidine.</text>
        <dbReference type="EC" id="2.7.13.3"/>
    </reaction>
</comment>
<dbReference type="Pfam" id="PF00512">
    <property type="entry name" value="HisKA"/>
    <property type="match status" value="1"/>
</dbReference>
<name>A0ABS2N5P1_9BACI</name>
<feature type="transmembrane region" description="Helical" evidence="10">
    <location>
        <begin position="316"/>
        <end position="336"/>
    </location>
</feature>
<dbReference type="Gene3D" id="3.30.565.10">
    <property type="entry name" value="Histidine kinase-like ATPase, C-terminal domain"/>
    <property type="match status" value="1"/>
</dbReference>
<evidence type="ECO:0000313" key="13">
    <source>
        <dbReference type="Proteomes" id="UP001296943"/>
    </source>
</evidence>
<keyword evidence="5" id="KW-0547">Nucleotide-binding</keyword>
<feature type="transmembrane region" description="Helical" evidence="10">
    <location>
        <begin position="220"/>
        <end position="242"/>
    </location>
</feature>
<keyword evidence="7" id="KW-0067">ATP-binding</keyword>
<dbReference type="Pfam" id="PF02518">
    <property type="entry name" value="HATPase_c"/>
    <property type="match status" value="1"/>
</dbReference>
<keyword evidence="8" id="KW-0902">Two-component regulatory system</keyword>
<dbReference type="SUPFAM" id="SSF49785">
    <property type="entry name" value="Galactose-binding domain-like"/>
    <property type="match status" value="1"/>
</dbReference>
<sequence length="723" mass="83195">MIRREFFYRGNLVVLLVILVVVLTSCESSVASSTDSKRNSEHDQRPIPVAEQGKIDVSEWDFVKKGAISLEGEWAFYWGELLEPSDFSRGNPPHGQWVFVPSIWNRYEINGEKLPGTGYATYRLQLYVGDSTDVLALKIPYASTAYRMWINDILVASNGEVGIDKTTSHPQYINHMTYIVDQDSTITIQVSNFHHRSGGLFQPLEIGTVHDIATQTQLNIAVHLFLFGSLFIMGIYFIALFCFRPKALYHLYFGIICVLFGIQNLFIGEVMITKLFEHFSWEMALKMEYLCATVAKFLFVPLFINRLFPNMIPNRLMKAIILLPFIPIMIILVTPASVYSHYVVYGNIYNILLMIYLWFIIYLASKNRMEGAKTTLLFFSFFMFTVINDILNVVGTISTGYYLYWGLYCYLFGQALILSKNFSKAFTTIENLSQQLRNLNEKLEDKVRNRTKELEETNGKLMGANQKLAQKNEKIIEYEESRKQLFANISHELRTPITLIQGYLEALIHDVIQDPEKKKQHLIQTHGKIIRLNQLIEDLFELSRLEVKKTSFHKSMVSVEEWLDQAINDCALDIRQAGLQFEYHNDLHDKIKAMSLYIDSHRLEQVFANLVMNAIKFSPANSTIRITVEEYRIPNDKRLKISISDEGTGIPQDELSKIFERFYKSKHNSTQQGSGLGLAISKAIIEAHEGNIWAEQNNPVGSQFCMTLPIFESSLENKHRRLS</sequence>
<keyword evidence="13" id="KW-1185">Reference proteome</keyword>
<feature type="transmembrane region" description="Helical" evidence="10">
    <location>
        <begin position="342"/>
        <end position="364"/>
    </location>
</feature>
<evidence type="ECO:0000256" key="8">
    <source>
        <dbReference type="ARBA" id="ARBA00023012"/>
    </source>
</evidence>
<keyword evidence="9" id="KW-0175">Coiled coil</keyword>
<evidence type="ECO:0000313" key="12">
    <source>
        <dbReference type="EMBL" id="MBM7573437.1"/>
    </source>
</evidence>
<dbReference type="InterPro" id="IPR003594">
    <property type="entry name" value="HATPase_dom"/>
</dbReference>
<evidence type="ECO:0000256" key="10">
    <source>
        <dbReference type="SAM" id="Phobius"/>
    </source>
</evidence>
<evidence type="ECO:0000256" key="9">
    <source>
        <dbReference type="SAM" id="Coils"/>
    </source>
</evidence>
<dbReference type="InterPro" id="IPR036097">
    <property type="entry name" value="HisK_dim/P_sf"/>
</dbReference>
<feature type="transmembrane region" description="Helical" evidence="10">
    <location>
        <begin position="287"/>
        <end position="304"/>
    </location>
</feature>
<dbReference type="Proteomes" id="UP001296943">
    <property type="component" value="Unassembled WGS sequence"/>
</dbReference>
<feature type="transmembrane region" description="Helical" evidence="10">
    <location>
        <begin position="401"/>
        <end position="418"/>
    </location>
</feature>
<dbReference type="SUPFAM" id="SSF47384">
    <property type="entry name" value="Homodimeric domain of signal transducing histidine kinase"/>
    <property type="match status" value="1"/>
</dbReference>